<proteinExistence type="predicted"/>
<reference evidence="1 2" key="1">
    <citation type="journal article" date="2018" name="Nat. Ecol. Evol.">
        <title>Pezizomycetes genomes reveal the molecular basis of ectomycorrhizal truffle lifestyle.</title>
        <authorList>
            <person name="Murat C."/>
            <person name="Payen T."/>
            <person name="Noel B."/>
            <person name="Kuo A."/>
            <person name="Morin E."/>
            <person name="Chen J."/>
            <person name="Kohler A."/>
            <person name="Krizsan K."/>
            <person name="Balestrini R."/>
            <person name="Da Silva C."/>
            <person name="Montanini B."/>
            <person name="Hainaut M."/>
            <person name="Levati E."/>
            <person name="Barry K.W."/>
            <person name="Belfiori B."/>
            <person name="Cichocki N."/>
            <person name="Clum A."/>
            <person name="Dockter R.B."/>
            <person name="Fauchery L."/>
            <person name="Guy J."/>
            <person name="Iotti M."/>
            <person name="Le Tacon F."/>
            <person name="Lindquist E.A."/>
            <person name="Lipzen A."/>
            <person name="Malagnac F."/>
            <person name="Mello A."/>
            <person name="Molinier V."/>
            <person name="Miyauchi S."/>
            <person name="Poulain J."/>
            <person name="Riccioni C."/>
            <person name="Rubini A."/>
            <person name="Sitrit Y."/>
            <person name="Splivallo R."/>
            <person name="Traeger S."/>
            <person name="Wang M."/>
            <person name="Zifcakova L."/>
            <person name="Wipf D."/>
            <person name="Zambonelli A."/>
            <person name="Paolocci F."/>
            <person name="Nowrousian M."/>
            <person name="Ottonello S."/>
            <person name="Baldrian P."/>
            <person name="Spatafora J.W."/>
            <person name="Henrissat B."/>
            <person name="Nagy L.G."/>
            <person name="Aury J.M."/>
            <person name="Wincker P."/>
            <person name="Grigoriev I.V."/>
            <person name="Bonfante P."/>
            <person name="Martin F.M."/>
        </authorList>
    </citation>
    <scope>NUCLEOTIDE SEQUENCE [LARGE SCALE GENOMIC DNA]</scope>
    <source>
        <strain evidence="1 2">120613-1</strain>
    </source>
</reference>
<dbReference type="Proteomes" id="UP000276215">
    <property type="component" value="Unassembled WGS sequence"/>
</dbReference>
<name>A0A3N4K4B3_9PEZI</name>
<dbReference type="AlphaFoldDB" id="A0A3N4K4B3"/>
<protein>
    <submittedName>
        <fullName evidence="1">Uncharacterized protein</fullName>
    </submittedName>
</protein>
<evidence type="ECO:0000313" key="1">
    <source>
        <dbReference type="EMBL" id="RPB00745.1"/>
    </source>
</evidence>
<accession>A0A3N4K4B3</accession>
<gene>
    <name evidence="1" type="ORF">L873DRAFT_1804459</name>
</gene>
<keyword evidence="2" id="KW-1185">Reference proteome</keyword>
<dbReference type="EMBL" id="ML120377">
    <property type="protein sequence ID" value="RPB00745.1"/>
    <property type="molecule type" value="Genomic_DNA"/>
</dbReference>
<organism evidence="1 2">
    <name type="scientific">Choiromyces venosus 120613-1</name>
    <dbReference type="NCBI Taxonomy" id="1336337"/>
    <lineage>
        <taxon>Eukaryota</taxon>
        <taxon>Fungi</taxon>
        <taxon>Dikarya</taxon>
        <taxon>Ascomycota</taxon>
        <taxon>Pezizomycotina</taxon>
        <taxon>Pezizomycetes</taxon>
        <taxon>Pezizales</taxon>
        <taxon>Tuberaceae</taxon>
        <taxon>Choiromyces</taxon>
    </lineage>
</organism>
<sequence>MKYHTAKKGANPHSYWLRLIRSWDGVSHRPQFYGIHKSKARCLGSICGPTVNPLLNTPSWSSNPPVTLVLCENRAGTGIGFRAMG</sequence>
<evidence type="ECO:0000313" key="2">
    <source>
        <dbReference type="Proteomes" id="UP000276215"/>
    </source>
</evidence>